<name>A0A6L9L8K2_9BACT</name>
<sequence>MPTFLALLLTAIRNRQKTQCYDKLSKAFTERTSQIANWCTFTTWASKQLS</sequence>
<proteinExistence type="predicted"/>
<reference evidence="1 2" key="1">
    <citation type="submission" date="2020-02" db="EMBL/GenBank/DDBJ databases">
        <title>Draft genome sequence of two Spirosoma agri KCTC 52727 and Spirosoma terrae KCTC 52035.</title>
        <authorList>
            <person name="Rojas J."/>
            <person name="Ambika Manirajan B."/>
            <person name="Suarez C."/>
            <person name="Ratering S."/>
            <person name="Schnell S."/>
        </authorList>
    </citation>
    <scope>NUCLEOTIDE SEQUENCE [LARGE SCALE GENOMIC DNA]</scope>
    <source>
        <strain evidence="1 2">KCTC 52035</strain>
    </source>
</reference>
<dbReference type="RefSeq" id="WP_163945088.1">
    <property type="nucleotide sequence ID" value="NZ_JAAFZH010000002.1"/>
</dbReference>
<evidence type="ECO:0000313" key="2">
    <source>
        <dbReference type="Proteomes" id="UP000474175"/>
    </source>
</evidence>
<protein>
    <submittedName>
        <fullName evidence="1">Uncharacterized protein</fullName>
    </submittedName>
</protein>
<keyword evidence="2" id="KW-1185">Reference proteome</keyword>
<comment type="caution">
    <text evidence="1">The sequence shown here is derived from an EMBL/GenBank/DDBJ whole genome shotgun (WGS) entry which is preliminary data.</text>
</comment>
<dbReference type="AlphaFoldDB" id="A0A6L9L8K2"/>
<accession>A0A6L9L8K2</accession>
<dbReference type="Proteomes" id="UP000474175">
    <property type="component" value="Unassembled WGS sequence"/>
</dbReference>
<organism evidence="1 2">
    <name type="scientific">Spirosoma terrae</name>
    <dbReference type="NCBI Taxonomy" id="1968276"/>
    <lineage>
        <taxon>Bacteria</taxon>
        <taxon>Pseudomonadati</taxon>
        <taxon>Bacteroidota</taxon>
        <taxon>Cytophagia</taxon>
        <taxon>Cytophagales</taxon>
        <taxon>Cytophagaceae</taxon>
        <taxon>Spirosoma</taxon>
    </lineage>
</organism>
<gene>
    <name evidence="1" type="ORF">GK108_07365</name>
</gene>
<dbReference type="EMBL" id="JAAFZH010000002">
    <property type="protein sequence ID" value="NDU94688.1"/>
    <property type="molecule type" value="Genomic_DNA"/>
</dbReference>
<evidence type="ECO:0000313" key="1">
    <source>
        <dbReference type="EMBL" id="NDU94688.1"/>
    </source>
</evidence>